<sequence length="61" mass="6776">MNEITLTLQLDEVNKILEALGHQPYITVFELVKSIRQQAKEQIEKASAAANHNEANGDNGK</sequence>
<keyword evidence="4" id="KW-1185">Reference proteome</keyword>
<dbReference type="Proteomes" id="UP000297248">
    <property type="component" value="Unassembled WGS sequence"/>
</dbReference>
<protein>
    <submittedName>
        <fullName evidence="2">Uncharacterized protein</fullName>
    </submittedName>
</protein>
<proteinExistence type="predicted"/>
<evidence type="ECO:0000313" key="4">
    <source>
        <dbReference type="Proteomes" id="UP000583101"/>
    </source>
</evidence>
<reference evidence="2 3" key="1">
    <citation type="journal article" date="2016" name="Int. J. Syst. Evol. Microbiol.">
        <title>Proposal of Mucilaginibacter phyllosphaerae sp. nov. isolated from the phyllosphere of Galium album.</title>
        <authorList>
            <person name="Aydogan E.L."/>
            <person name="Busse H.J."/>
            <person name="Moser G."/>
            <person name="Muller C."/>
            <person name="Kampfer P."/>
            <person name="Glaeser S.P."/>
        </authorList>
    </citation>
    <scope>NUCLEOTIDE SEQUENCE [LARGE SCALE GENOMIC DNA]</scope>
    <source>
        <strain evidence="2 3">PP-F2FG21</strain>
    </source>
</reference>
<dbReference type="EMBL" id="SNQG01000004">
    <property type="protein sequence ID" value="TEW66026.1"/>
    <property type="molecule type" value="Genomic_DNA"/>
</dbReference>
<name>A0A4Y8ADK7_9SPHI</name>
<gene>
    <name evidence="2" type="ORF">E2R65_12945</name>
    <name evidence="1" type="ORF">GGR35_001768</name>
</gene>
<dbReference type="EMBL" id="JACIEG010000003">
    <property type="protein sequence ID" value="MBB3969165.1"/>
    <property type="molecule type" value="Genomic_DNA"/>
</dbReference>
<accession>A0A4Y8ADK7</accession>
<comment type="caution">
    <text evidence="2">The sequence shown here is derived from an EMBL/GenBank/DDBJ whole genome shotgun (WGS) entry which is preliminary data.</text>
</comment>
<evidence type="ECO:0000313" key="2">
    <source>
        <dbReference type="EMBL" id="TEW66026.1"/>
    </source>
</evidence>
<reference evidence="2" key="2">
    <citation type="submission" date="2019-03" db="EMBL/GenBank/DDBJ databases">
        <authorList>
            <person name="Yan Y.-Q."/>
            <person name="Du Z.-J."/>
        </authorList>
    </citation>
    <scope>NUCLEOTIDE SEQUENCE</scope>
    <source>
        <strain evidence="2">PP-F2FG21</strain>
    </source>
</reference>
<evidence type="ECO:0000313" key="3">
    <source>
        <dbReference type="Proteomes" id="UP000297248"/>
    </source>
</evidence>
<dbReference type="RefSeq" id="WP_134336890.1">
    <property type="nucleotide sequence ID" value="NZ_BMCZ01000002.1"/>
</dbReference>
<reference evidence="1 4" key="3">
    <citation type="submission" date="2020-08" db="EMBL/GenBank/DDBJ databases">
        <title>Genomic Encyclopedia of Type Strains, Phase IV (KMG-IV): sequencing the most valuable type-strain genomes for metagenomic binning, comparative biology and taxonomic classification.</title>
        <authorList>
            <person name="Goeker M."/>
        </authorList>
    </citation>
    <scope>NUCLEOTIDE SEQUENCE [LARGE SCALE GENOMIC DNA]</scope>
    <source>
        <strain evidence="1 4">DSM 100995</strain>
    </source>
</reference>
<dbReference type="OrthoDB" id="3403232at2"/>
<dbReference type="Proteomes" id="UP000583101">
    <property type="component" value="Unassembled WGS sequence"/>
</dbReference>
<organism evidence="2 3">
    <name type="scientific">Mucilaginibacter phyllosphaerae</name>
    <dbReference type="NCBI Taxonomy" id="1812349"/>
    <lineage>
        <taxon>Bacteria</taxon>
        <taxon>Pseudomonadati</taxon>
        <taxon>Bacteroidota</taxon>
        <taxon>Sphingobacteriia</taxon>
        <taxon>Sphingobacteriales</taxon>
        <taxon>Sphingobacteriaceae</taxon>
        <taxon>Mucilaginibacter</taxon>
    </lineage>
</organism>
<dbReference type="AlphaFoldDB" id="A0A4Y8ADK7"/>
<evidence type="ECO:0000313" key="1">
    <source>
        <dbReference type="EMBL" id="MBB3969165.1"/>
    </source>
</evidence>